<feature type="compositionally biased region" description="Low complexity" evidence="12">
    <location>
        <begin position="13"/>
        <end position="33"/>
    </location>
</feature>
<feature type="region of interest" description="Disordered" evidence="12">
    <location>
        <begin position="1"/>
        <end position="106"/>
    </location>
</feature>
<evidence type="ECO:0000256" key="6">
    <source>
        <dbReference type="ARBA" id="ARBA00022552"/>
    </source>
</evidence>
<evidence type="ECO:0000256" key="9">
    <source>
        <dbReference type="ARBA" id="ARBA00022777"/>
    </source>
</evidence>
<evidence type="ECO:0000256" key="8">
    <source>
        <dbReference type="ARBA" id="ARBA00022741"/>
    </source>
</evidence>
<dbReference type="Gene3D" id="3.40.50.300">
    <property type="entry name" value="P-loop containing nucleotide triphosphate hydrolases"/>
    <property type="match status" value="1"/>
</dbReference>
<keyword evidence="9" id="KW-0418">Kinase</keyword>
<feature type="region of interest" description="Disordered" evidence="12">
    <location>
        <begin position="560"/>
        <end position="583"/>
    </location>
</feature>
<feature type="domain" description="Clp1 P-loop" evidence="13">
    <location>
        <begin position="278"/>
        <end position="472"/>
    </location>
</feature>
<reference evidence="14" key="1">
    <citation type="journal article" date="2023" name="Access Microbiol">
        <title>De-novo genome assembly for Akanthomyces muscarius, a biocontrol agent of insect agricultural pests.</title>
        <authorList>
            <person name="Erdos Z."/>
            <person name="Studholme D.J."/>
            <person name="Raymond B."/>
            <person name="Sharma M."/>
        </authorList>
    </citation>
    <scope>NUCLEOTIDE SEQUENCE</scope>
    <source>
        <strain evidence="14">Ve6</strain>
    </source>
</reference>
<dbReference type="Pfam" id="PF16575">
    <property type="entry name" value="CLP1_P"/>
    <property type="match status" value="1"/>
</dbReference>
<evidence type="ECO:0000256" key="4">
    <source>
        <dbReference type="ARBA" id="ARBA00018706"/>
    </source>
</evidence>
<evidence type="ECO:0000256" key="10">
    <source>
        <dbReference type="ARBA" id="ARBA00022840"/>
    </source>
</evidence>
<accession>A0A9W8QM60</accession>
<dbReference type="GO" id="GO:0005524">
    <property type="term" value="F:ATP binding"/>
    <property type="evidence" value="ECO:0007669"/>
    <property type="project" value="UniProtKB-KW"/>
</dbReference>
<dbReference type="FunFam" id="3.40.50.300:FF:001156">
    <property type="entry name" value="Polynucleotide 5-hydroxyl-kinase grc3"/>
    <property type="match status" value="1"/>
</dbReference>
<keyword evidence="15" id="KW-1185">Reference proteome</keyword>
<evidence type="ECO:0000256" key="12">
    <source>
        <dbReference type="SAM" id="MobiDB-lite"/>
    </source>
</evidence>
<name>A0A9W8QM60_AKAMU</name>
<dbReference type="InterPro" id="IPR032319">
    <property type="entry name" value="CLP1_P"/>
</dbReference>
<evidence type="ECO:0000313" key="14">
    <source>
        <dbReference type="EMBL" id="KAJ4163933.1"/>
    </source>
</evidence>
<evidence type="ECO:0000256" key="11">
    <source>
        <dbReference type="ARBA" id="ARBA00023242"/>
    </source>
</evidence>
<dbReference type="GeneID" id="80892791"/>
<evidence type="ECO:0000256" key="2">
    <source>
        <dbReference type="ARBA" id="ARBA00004604"/>
    </source>
</evidence>
<dbReference type="AlphaFoldDB" id="A0A9W8QM60"/>
<feature type="compositionally biased region" description="Polar residues" evidence="12">
    <location>
        <begin position="95"/>
        <end position="106"/>
    </location>
</feature>
<evidence type="ECO:0000256" key="7">
    <source>
        <dbReference type="ARBA" id="ARBA00022679"/>
    </source>
</evidence>
<dbReference type="InterPro" id="IPR027417">
    <property type="entry name" value="P-loop_NTPase"/>
</dbReference>
<keyword evidence="11" id="KW-0539">Nucleus</keyword>
<dbReference type="EMBL" id="JAJHUN010000001">
    <property type="protein sequence ID" value="KAJ4163933.1"/>
    <property type="molecule type" value="Genomic_DNA"/>
</dbReference>
<dbReference type="GO" id="GO:0005730">
    <property type="term" value="C:nucleolus"/>
    <property type="evidence" value="ECO:0007669"/>
    <property type="project" value="UniProtKB-SubCell"/>
</dbReference>
<comment type="caution">
    <text evidence="14">The sequence shown here is derived from an EMBL/GenBank/DDBJ whole genome shotgun (WGS) entry which is preliminary data.</text>
</comment>
<dbReference type="GO" id="GO:0051731">
    <property type="term" value="F:polynucleotide 5'-hydroxyl-kinase activity"/>
    <property type="evidence" value="ECO:0007669"/>
    <property type="project" value="InterPro"/>
</dbReference>
<dbReference type="GO" id="GO:0000448">
    <property type="term" value="P:cleavage in ITS2 between 5.8S rRNA and LSU-rRNA of tricistronic rRNA transcript (SSU-rRNA, 5.8S rRNA, LSU-rRNA)"/>
    <property type="evidence" value="ECO:0007669"/>
    <property type="project" value="TreeGrafter"/>
</dbReference>
<gene>
    <name evidence="14" type="ORF">LMH87_005632</name>
</gene>
<dbReference type="PANTHER" id="PTHR12755:SF3">
    <property type="entry name" value="POLYNUCLEOTIDE 5'-HYDROXYL-KINASE NOL9"/>
    <property type="match status" value="1"/>
</dbReference>
<keyword evidence="8" id="KW-0547">Nucleotide-binding</keyword>
<proteinExistence type="inferred from homology"/>
<dbReference type="SUPFAM" id="SSF52540">
    <property type="entry name" value="P-loop containing nucleoside triphosphate hydrolases"/>
    <property type="match status" value="1"/>
</dbReference>
<evidence type="ECO:0000256" key="5">
    <source>
        <dbReference type="ARBA" id="ARBA00019824"/>
    </source>
</evidence>
<keyword evidence="7" id="KW-0808">Transferase</keyword>
<dbReference type="Proteomes" id="UP001144673">
    <property type="component" value="Chromosome 1"/>
</dbReference>
<feature type="compositionally biased region" description="Basic and acidic residues" evidence="12">
    <location>
        <begin position="79"/>
        <end position="90"/>
    </location>
</feature>
<comment type="function">
    <text evidence="1">Polynucleotide 5'-kinase involved in rRNA processing.</text>
</comment>
<evidence type="ECO:0000256" key="1">
    <source>
        <dbReference type="ARBA" id="ARBA00003798"/>
    </source>
</evidence>
<keyword evidence="6" id="KW-0698">rRNA processing</keyword>
<protein>
    <recommendedName>
        <fullName evidence="5">Polynucleotide 5'-hydroxyl-kinase GRC3</fullName>
    </recommendedName>
    <alternativeName>
        <fullName evidence="4">Polynucleotide 5'-hydroxyl-kinase grc3</fullName>
    </alternativeName>
</protein>
<comment type="subcellular location">
    <subcellularLocation>
        <location evidence="2">Nucleus</location>
        <location evidence="2">Nucleolus</location>
    </subcellularLocation>
</comment>
<dbReference type="KEGG" id="amus:LMH87_005632"/>
<evidence type="ECO:0000256" key="3">
    <source>
        <dbReference type="ARBA" id="ARBA00011003"/>
    </source>
</evidence>
<comment type="similarity">
    <text evidence="3">Belongs to the Clp1 family. NOL9/GRC3 subfamily.</text>
</comment>
<evidence type="ECO:0000259" key="13">
    <source>
        <dbReference type="Pfam" id="PF16575"/>
    </source>
</evidence>
<feature type="compositionally biased region" description="Low complexity" evidence="12">
    <location>
        <begin position="68"/>
        <end position="77"/>
    </location>
</feature>
<sequence>MSTSKRRKLEEGQQAPQSALSALSARRQLATAAVLREVSPPLEDGPAQRVGNSFSVLQRVAQADRGSPKSPSTPKSTAARKESASKRGTDKGVSTPESGTSTPRVVQYSSFRLGKQNYRRNKDGYSEIRLTDSERFIVLGIFGIRVRSGEVSILGTTINASETIHWIHAPHCHALPVIRASEKTRVELHSDKADKPLSCLSALSPLYQRIWHENESNSEDINSAAKDTFRILCTSEDAPKRSIIQELFSPPEWNKAISDITSSINSEPRAQISAFVCGPKGAGKSTFSKLLTNRLLTTADRASTAQSATGVAVIDLDPGQPEYAPAGTLSLVHITKPNLGTPFSHPGLHQAGHAVLRSHALASVSPATSPSLYIQCATDLYETYRRTLRNCPLIINTPGWILGTGLDLLVELITIMMPSQVAYMSEDGPLDVVEVLRSATRNEFLTLPSQPSEYTARTGSQLRAMQAMSYFHLADSPGTVSPAVLSWNAKPLSAVPPWEVRYASKRRGIKGILSYDFQSPPELFRAAIDGMVLAVVEIEDGEAFRDIIAGYGPAIQQPAAATGQLSPSEAQAENADAEASTTTADELKIITSPEGLPVISNTNDATLDPRYSRTLGLALVRGVDTARRTLQLLSPITESQLQGARAQGHDLILVHGKFDAPTWAYAEDFFFQRATAASVSASASASASASVELGHQKEQQQSDLDVTFEGEDAGAVQDQVEDVRDVPTVPWLEILQGNQKRPVGSGVWRVRRDLGRNAGE</sequence>
<keyword evidence="10" id="KW-0067">ATP-binding</keyword>
<organism evidence="14 15">
    <name type="scientific">Akanthomyces muscarius</name>
    <name type="common">Entomopathogenic fungus</name>
    <name type="synonym">Lecanicillium muscarium</name>
    <dbReference type="NCBI Taxonomy" id="2231603"/>
    <lineage>
        <taxon>Eukaryota</taxon>
        <taxon>Fungi</taxon>
        <taxon>Dikarya</taxon>
        <taxon>Ascomycota</taxon>
        <taxon>Pezizomycotina</taxon>
        <taxon>Sordariomycetes</taxon>
        <taxon>Hypocreomycetidae</taxon>
        <taxon>Hypocreales</taxon>
        <taxon>Cordycipitaceae</taxon>
        <taxon>Akanthomyces</taxon>
    </lineage>
</organism>
<evidence type="ECO:0000313" key="15">
    <source>
        <dbReference type="Proteomes" id="UP001144673"/>
    </source>
</evidence>
<feature type="compositionally biased region" description="Low complexity" evidence="12">
    <location>
        <begin position="572"/>
        <end position="583"/>
    </location>
</feature>
<dbReference type="InterPro" id="IPR045116">
    <property type="entry name" value="Clp1/Grc3"/>
</dbReference>
<dbReference type="PANTHER" id="PTHR12755">
    <property type="entry name" value="CLEAVAGE/POLYADENYLATION FACTOR IA SUBUNIT CLP1P"/>
    <property type="match status" value="1"/>
</dbReference>
<dbReference type="RefSeq" id="XP_056058848.1">
    <property type="nucleotide sequence ID" value="XM_056203383.1"/>
</dbReference>